<feature type="region of interest" description="Disordered" evidence="1">
    <location>
        <begin position="281"/>
        <end position="324"/>
    </location>
</feature>
<feature type="compositionally biased region" description="Polar residues" evidence="1">
    <location>
        <begin position="288"/>
        <end position="300"/>
    </location>
</feature>
<keyword evidence="4" id="KW-1185">Reference proteome</keyword>
<feature type="region of interest" description="Disordered" evidence="1">
    <location>
        <begin position="1"/>
        <end position="57"/>
    </location>
</feature>
<dbReference type="Pfam" id="PF12828">
    <property type="entry name" value="PXB"/>
    <property type="match status" value="1"/>
</dbReference>
<dbReference type="PROSITE" id="PS50195">
    <property type="entry name" value="PX"/>
    <property type="match status" value="1"/>
</dbReference>
<protein>
    <recommendedName>
        <fullName evidence="2">PX domain-containing protein</fullName>
    </recommendedName>
</protein>
<dbReference type="AlphaFoldDB" id="A0A6A6UTJ7"/>
<organism evidence="3 4">
    <name type="scientific">Microthyrium microscopicum</name>
    <dbReference type="NCBI Taxonomy" id="703497"/>
    <lineage>
        <taxon>Eukaryota</taxon>
        <taxon>Fungi</taxon>
        <taxon>Dikarya</taxon>
        <taxon>Ascomycota</taxon>
        <taxon>Pezizomycotina</taxon>
        <taxon>Dothideomycetes</taxon>
        <taxon>Dothideomycetes incertae sedis</taxon>
        <taxon>Microthyriales</taxon>
        <taxon>Microthyriaceae</taxon>
        <taxon>Microthyrium</taxon>
    </lineage>
</organism>
<feature type="region of interest" description="Disordered" evidence="1">
    <location>
        <begin position="888"/>
        <end position="945"/>
    </location>
</feature>
<sequence length="960" mass="108948">MSAPETIHAPNADDATNATGAPASTVTRTNSDVEKAVRQRLQRAGTSYASVPPDGHALTGKQEHYLKRELLSQQVKYEIAELASPTALQRFGAPFRSDAGEVPPEDSELPILRYVFVHHVRNFPFLDQAKEKEFWQDKLQIFLESFANKHISSSEDRLEDTKRKKLANKAEKLMELMMVSGVPTASGYEERIRFSEMEVVDRSANEQGLVANAPHGQTINGWDVNVAGVSSTLARRHVRYHETAQFIIRVKESGHDEIYISRTYEDFRKMHKRLRLELPGKILPPLPRQNSSDQTITMNDISDDDSFMSANSTKPNESGEDLNKAENSAYNLGGFRSYLPAFGGSASGPGHKRSISAISEKTHRPSGEFQKTLVLFRETSRVSLRAALRTMLGNDRTAQSTAMREFLTRDPISLTDEQLADIEKRQELDEKRIKEQKQFYEVARARAAELDVHMEKFRRDIVENNGLTHLFEEIKEKKTLKELSPEYIKFAEWVRIEVAATLYHLFLAEDNSPELFSQLKRIHSLVPYSLVKNVVRFSNPATVMSGILDIFLLQPFGARSLLQRIFGMAINDGIVNIQKSIEILASQKVQDHVLSDTIRQYAEADEEIKNELKLQALQEKTDLLVVIFKSNKFGSASTKKQIDVVFDGYQAWNRAMDNIDDETRQNAELFAHLKQLLKLYMRQRDKVMMLQMIEEPNTLRLFRDLFQIFYEPLVRVYKSANVYNSIMDFAAWIDDTIKTVEAAQRQDFSADPNQTVQAFIDLCARHEANLYKFIHEVHTHDNGLFVQLMGWLEGILAFLKFGPRGGKLDMNRLFIDAVEAGTLDPSAAIREINALIKWQMARKRWHIGKTRQKMAADGGGFDDATAMFGDAFKSSDFGINEMDLADLDDDSSVTSSMSDGEDDDDYAADDPIAAERNRRAKQAEREKLRRSAGEPSKPPVGELDKLLPDFVGMLRQVFAK</sequence>
<dbReference type="Pfam" id="PF12825">
    <property type="entry name" value="DUF3818"/>
    <property type="match status" value="1"/>
</dbReference>
<feature type="compositionally biased region" description="Acidic residues" evidence="1">
    <location>
        <begin position="899"/>
        <end position="908"/>
    </location>
</feature>
<dbReference type="OrthoDB" id="71672at2759"/>
<accession>A0A6A6UTJ7</accession>
<dbReference type="Pfam" id="PF00787">
    <property type="entry name" value="PX"/>
    <property type="match status" value="1"/>
</dbReference>
<proteinExistence type="predicted"/>
<evidence type="ECO:0000313" key="4">
    <source>
        <dbReference type="Proteomes" id="UP000799302"/>
    </source>
</evidence>
<feature type="compositionally biased region" description="Basic and acidic residues" evidence="1">
    <location>
        <begin position="913"/>
        <end position="932"/>
    </location>
</feature>
<dbReference type="InterPro" id="IPR024554">
    <property type="entry name" value="LEC1-like_C"/>
</dbReference>
<evidence type="ECO:0000259" key="2">
    <source>
        <dbReference type="PROSITE" id="PS50195"/>
    </source>
</evidence>
<dbReference type="InterPro" id="IPR001683">
    <property type="entry name" value="PX_dom"/>
</dbReference>
<dbReference type="PANTHER" id="PTHR47185">
    <property type="entry name" value="PX DOMAIN-CONTAINING PROTEIN YPR097W"/>
    <property type="match status" value="1"/>
</dbReference>
<dbReference type="GO" id="GO:0035091">
    <property type="term" value="F:phosphatidylinositol binding"/>
    <property type="evidence" value="ECO:0007669"/>
    <property type="project" value="InterPro"/>
</dbReference>
<dbReference type="EMBL" id="MU004230">
    <property type="protein sequence ID" value="KAF2675452.1"/>
    <property type="molecule type" value="Genomic_DNA"/>
</dbReference>
<dbReference type="SUPFAM" id="SSF64268">
    <property type="entry name" value="PX domain"/>
    <property type="match status" value="1"/>
</dbReference>
<dbReference type="InterPro" id="IPR047168">
    <property type="entry name" value="LEC1-like"/>
</dbReference>
<evidence type="ECO:0000313" key="3">
    <source>
        <dbReference type="EMBL" id="KAF2675452.1"/>
    </source>
</evidence>
<feature type="compositionally biased region" description="Polar residues" evidence="1">
    <location>
        <begin position="14"/>
        <end position="30"/>
    </location>
</feature>
<dbReference type="PANTHER" id="PTHR47185:SF1">
    <property type="entry name" value="PX DOMAIN-CONTAINING PROTEIN YPR097W"/>
    <property type="match status" value="1"/>
</dbReference>
<dbReference type="Proteomes" id="UP000799302">
    <property type="component" value="Unassembled WGS sequence"/>
</dbReference>
<reference evidence="3" key="1">
    <citation type="journal article" date="2020" name="Stud. Mycol.">
        <title>101 Dothideomycetes genomes: a test case for predicting lifestyles and emergence of pathogens.</title>
        <authorList>
            <person name="Haridas S."/>
            <person name="Albert R."/>
            <person name="Binder M."/>
            <person name="Bloem J."/>
            <person name="Labutti K."/>
            <person name="Salamov A."/>
            <person name="Andreopoulos B."/>
            <person name="Baker S."/>
            <person name="Barry K."/>
            <person name="Bills G."/>
            <person name="Bluhm B."/>
            <person name="Cannon C."/>
            <person name="Castanera R."/>
            <person name="Culley D."/>
            <person name="Daum C."/>
            <person name="Ezra D."/>
            <person name="Gonzalez J."/>
            <person name="Henrissat B."/>
            <person name="Kuo A."/>
            <person name="Liang C."/>
            <person name="Lipzen A."/>
            <person name="Lutzoni F."/>
            <person name="Magnuson J."/>
            <person name="Mondo S."/>
            <person name="Nolan M."/>
            <person name="Ohm R."/>
            <person name="Pangilinan J."/>
            <person name="Park H.-J."/>
            <person name="Ramirez L."/>
            <person name="Alfaro M."/>
            <person name="Sun H."/>
            <person name="Tritt A."/>
            <person name="Yoshinaga Y."/>
            <person name="Zwiers L.-H."/>
            <person name="Turgeon B."/>
            <person name="Goodwin S."/>
            <person name="Spatafora J."/>
            <person name="Crous P."/>
            <person name="Grigoriev I."/>
        </authorList>
    </citation>
    <scope>NUCLEOTIDE SEQUENCE</scope>
    <source>
        <strain evidence="3">CBS 115976</strain>
    </source>
</reference>
<name>A0A6A6UTJ7_9PEZI</name>
<gene>
    <name evidence="3" type="ORF">BT63DRAFT_396105</name>
</gene>
<evidence type="ECO:0000256" key="1">
    <source>
        <dbReference type="SAM" id="MobiDB-lite"/>
    </source>
</evidence>
<dbReference type="Gene3D" id="3.30.1520.10">
    <property type="entry name" value="Phox-like domain"/>
    <property type="match status" value="1"/>
</dbReference>
<dbReference type="InterPro" id="IPR024555">
    <property type="entry name" value="PX-associated"/>
</dbReference>
<feature type="domain" description="PX" evidence="2">
    <location>
        <begin position="224"/>
        <end position="414"/>
    </location>
</feature>
<dbReference type="InterPro" id="IPR036871">
    <property type="entry name" value="PX_dom_sf"/>
</dbReference>